<evidence type="ECO:0000259" key="9">
    <source>
        <dbReference type="PROSITE" id="PS51294"/>
    </source>
</evidence>
<dbReference type="FunFam" id="1.10.10.60:FF:000344">
    <property type="entry name" value="Transcription factor MYB44"/>
    <property type="match status" value="1"/>
</dbReference>
<dbReference type="InterPro" id="IPR009057">
    <property type="entry name" value="Homeodomain-like_sf"/>
</dbReference>
<accession>A0A5J9VM04</accession>
<keyword evidence="6" id="KW-0539">Nucleus</keyword>
<proteinExistence type="predicted"/>
<feature type="domain" description="Myb-like" evidence="8">
    <location>
        <begin position="223"/>
        <end position="273"/>
    </location>
</feature>
<feature type="compositionally biased region" description="Polar residues" evidence="7">
    <location>
        <begin position="31"/>
        <end position="58"/>
    </location>
</feature>
<keyword evidence="4" id="KW-0238">DNA-binding</keyword>
<evidence type="ECO:0000256" key="4">
    <source>
        <dbReference type="ARBA" id="ARBA00023125"/>
    </source>
</evidence>
<feature type="domain" description="HTH myb-type" evidence="9">
    <location>
        <begin position="171"/>
        <end position="226"/>
    </location>
</feature>
<comment type="subcellular location">
    <subcellularLocation>
        <location evidence="1">Nucleus</location>
    </subcellularLocation>
</comment>
<dbReference type="Gene3D" id="1.10.10.60">
    <property type="entry name" value="Homeodomain-like"/>
    <property type="match status" value="2"/>
</dbReference>
<feature type="domain" description="Myb-like" evidence="8">
    <location>
        <begin position="171"/>
        <end position="222"/>
    </location>
</feature>
<protein>
    <submittedName>
        <fullName evidence="10">Uncharacterized protein</fullName>
    </submittedName>
</protein>
<feature type="non-terminal residue" evidence="10">
    <location>
        <position position="1"/>
    </location>
</feature>
<dbReference type="GO" id="GO:0000981">
    <property type="term" value="F:DNA-binding transcription factor activity, RNA polymerase II-specific"/>
    <property type="evidence" value="ECO:0007669"/>
    <property type="project" value="TreeGrafter"/>
</dbReference>
<dbReference type="AlphaFoldDB" id="A0A5J9VM04"/>
<evidence type="ECO:0000313" key="10">
    <source>
        <dbReference type="EMBL" id="TVU36484.1"/>
    </source>
</evidence>
<evidence type="ECO:0000259" key="8">
    <source>
        <dbReference type="PROSITE" id="PS50090"/>
    </source>
</evidence>
<dbReference type="PANTHER" id="PTHR45614">
    <property type="entry name" value="MYB PROTEIN-RELATED"/>
    <property type="match status" value="1"/>
</dbReference>
<dbReference type="GO" id="GO:0000978">
    <property type="term" value="F:RNA polymerase II cis-regulatory region sequence-specific DNA binding"/>
    <property type="evidence" value="ECO:0007669"/>
    <property type="project" value="TreeGrafter"/>
</dbReference>
<comment type="caution">
    <text evidence="10">The sequence shown here is derived from an EMBL/GenBank/DDBJ whole genome shotgun (WGS) entry which is preliminary data.</text>
</comment>
<keyword evidence="2" id="KW-0677">Repeat</keyword>
<evidence type="ECO:0000256" key="5">
    <source>
        <dbReference type="ARBA" id="ARBA00023163"/>
    </source>
</evidence>
<dbReference type="InterPro" id="IPR017930">
    <property type="entry name" value="Myb_dom"/>
</dbReference>
<dbReference type="Proteomes" id="UP000324897">
    <property type="component" value="Unassembled WGS sequence"/>
</dbReference>
<name>A0A5J9VM04_9POAL</name>
<sequence length="480" mass="51474">MSDETAVPPPQPHPPTDPPAAADADADAEVTLSNSLSMASVRQTSTESHPLPQPQYSSPHAAADADAGAEVTLSNSLSMADVSQTLAEPHLLPQPQYLSPPAAAADAAADAEVNLSISLSMADVSQTLTEHHPLPQPHYSSPPPSGEDDDVAIISGSSAGGDAAAAANAAMEERVRGPWSQEEDAVLSRLVEKLGARNWTLIAQSIPGRSGKSCRLRWCNQLDPQVKRKPFTEEEDRIIMAAHAVHGNKWACIAKLLEGRTDNAIKNHWNSTLRRRYCHRGQCSHDGAVEPAIPEVSMAISEENWPLVDLSSLSTMDVKDAHAQTVPESYAGLWYIGGQNYITPTVDPPYLARPTASIGAFRSYNLGLAESTKHETASSVFKFDSTHKASDTANEVFKFADPTWFAAEVPNKCGHGCCSTEGRPHKNSLLGPEFKEFEDQPPILNSTFASLVSEISSIAWMKSGLQSSDASSLFQSVPPE</sequence>
<evidence type="ECO:0000313" key="11">
    <source>
        <dbReference type="Proteomes" id="UP000324897"/>
    </source>
</evidence>
<dbReference type="SUPFAM" id="SSF46689">
    <property type="entry name" value="Homeodomain-like"/>
    <property type="match status" value="1"/>
</dbReference>
<dbReference type="PROSITE" id="PS50090">
    <property type="entry name" value="MYB_LIKE"/>
    <property type="match status" value="2"/>
</dbReference>
<dbReference type="SMART" id="SM00717">
    <property type="entry name" value="SANT"/>
    <property type="match status" value="2"/>
</dbReference>
<dbReference type="FunFam" id="1.10.10.60:FF:000060">
    <property type="entry name" value="MYB transcription factor"/>
    <property type="match status" value="1"/>
</dbReference>
<feature type="region of interest" description="Disordered" evidence="7">
    <location>
        <begin position="1"/>
        <end position="69"/>
    </location>
</feature>
<reference evidence="10 11" key="1">
    <citation type="journal article" date="2019" name="Sci. Rep.">
        <title>A high-quality genome of Eragrostis curvula grass provides insights into Poaceae evolution and supports new strategies to enhance forage quality.</title>
        <authorList>
            <person name="Carballo J."/>
            <person name="Santos B.A.C.M."/>
            <person name="Zappacosta D."/>
            <person name="Garbus I."/>
            <person name="Selva J.P."/>
            <person name="Gallo C.A."/>
            <person name="Diaz A."/>
            <person name="Albertini E."/>
            <person name="Caccamo M."/>
            <person name="Echenique V."/>
        </authorList>
    </citation>
    <scope>NUCLEOTIDE SEQUENCE [LARGE SCALE GENOMIC DNA]</scope>
    <source>
        <strain evidence="11">cv. Victoria</strain>
        <tissue evidence="10">Leaf</tissue>
    </source>
</reference>
<keyword evidence="5" id="KW-0804">Transcription</keyword>
<dbReference type="OrthoDB" id="2143914at2759"/>
<dbReference type="PANTHER" id="PTHR45614:SF25">
    <property type="entry name" value="MYB PROTEIN"/>
    <property type="match status" value="1"/>
</dbReference>
<feature type="compositionally biased region" description="Pro residues" evidence="7">
    <location>
        <begin position="134"/>
        <end position="145"/>
    </location>
</feature>
<gene>
    <name evidence="10" type="ORF">EJB05_18420</name>
</gene>
<organism evidence="10 11">
    <name type="scientific">Eragrostis curvula</name>
    <name type="common">weeping love grass</name>
    <dbReference type="NCBI Taxonomy" id="38414"/>
    <lineage>
        <taxon>Eukaryota</taxon>
        <taxon>Viridiplantae</taxon>
        <taxon>Streptophyta</taxon>
        <taxon>Embryophyta</taxon>
        <taxon>Tracheophyta</taxon>
        <taxon>Spermatophyta</taxon>
        <taxon>Magnoliopsida</taxon>
        <taxon>Liliopsida</taxon>
        <taxon>Poales</taxon>
        <taxon>Poaceae</taxon>
        <taxon>PACMAD clade</taxon>
        <taxon>Chloridoideae</taxon>
        <taxon>Eragrostideae</taxon>
        <taxon>Eragrostidinae</taxon>
        <taxon>Eragrostis</taxon>
    </lineage>
</organism>
<feature type="region of interest" description="Disordered" evidence="7">
    <location>
        <begin position="130"/>
        <end position="157"/>
    </location>
</feature>
<dbReference type="Pfam" id="PF00249">
    <property type="entry name" value="Myb_DNA-binding"/>
    <property type="match status" value="2"/>
</dbReference>
<feature type="domain" description="HTH myb-type" evidence="9">
    <location>
        <begin position="227"/>
        <end position="277"/>
    </location>
</feature>
<evidence type="ECO:0000256" key="6">
    <source>
        <dbReference type="ARBA" id="ARBA00023242"/>
    </source>
</evidence>
<feature type="compositionally biased region" description="Pro residues" evidence="7">
    <location>
        <begin position="7"/>
        <end position="18"/>
    </location>
</feature>
<dbReference type="InterPro" id="IPR050560">
    <property type="entry name" value="MYB_TF"/>
</dbReference>
<dbReference type="Gramene" id="TVU36484">
    <property type="protein sequence ID" value="TVU36484"/>
    <property type="gene ID" value="EJB05_18420"/>
</dbReference>
<dbReference type="GO" id="GO:0005634">
    <property type="term" value="C:nucleus"/>
    <property type="evidence" value="ECO:0007669"/>
    <property type="project" value="UniProtKB-SubCell"/>
</dbReference>
<evidence type="ECO:0000256" key="1">
    <source>
        <dbReference type="ARBA" id="ARBA00004123"/>
    </source>
</evidence>
<keyword evidence="3" id="KW-0805">Transcription regulation</keyword>
<dbReference type="PROSITE" id="PS51294">
    <property type="entry name" value="HTH_MYB"/>
    <property type="match status" value="2"/>
</dbReference>
<dbReference type="InterPro" id="IPR001005">
    <property type="entry name" value="SANT/Myb"/>
</dbReference>
<evidence type="ECO:0000256" key="7">
    <source>
        <dbReference type="SAM" id="MobiDB-lite"/>
    </source>
</evidence>
<dbReference type="CDD" id="cd00167">
    <property type="entry name" value="SANT"/>
    <property type="match status" value="2"/>
</dbReference>
<evidence type="ECO:0000256" key="3">
    <source>
        <dbReference type="ARBA" id="ARBA00023015"/>
    </source>
</evidence>
<evidence type="ECO:0000256" key="2">
    <source>
        <dbReference type="ARBA" id="ARBA00022737"/>
    </source>
</evidence>
<keyword evidence="11" id="KW-1185">Reference proteome</keyword>
<dbReference type="EMBL" id="RWGY01000009">
    <property type="protein sequence ID" value="TVU36484.1"/>
    <property type="molecule type" value="Genomic_DNA"/>
</dbReference>